<evidence type="ECO:0000259" key="1">
    <source>
        <dbReference type="Pfam" id="PF01593"/>
    </source>
</evidence>
<organism evidence="2 3">
    <name type="scientific">Paludibaculum fermentans</name>
    <dbReference type="NCBI Taxonomy" id="1473598"/>
    <lineage>
        <taxon>Bacteria</taxon>
        <taxon>Pseudomonadati</taxon>
        <taxon>Acidobacteriota</taxon>
        <taxon>Terriglobia</taxon>
        <taxon>Bryobacterales</taxon>
        <taxon>Bryobacteraceae</taxon>
        <taxon>Paludibaculum</taxon>
    </lineage>
</organism>
<gene>
    <name evidence="2" type="ORF">IRI77_25445</name>
</gene>
<dbReference type="SUPFAM" id="SSF51905">
    <property type="entry name" value="FAD/NAD(P)-binding domain"/>
    <property type="match status" value="1"/>
</dbReference>
<proteinExistence type="predicted"/>
<dbReference type="GO" id="GO:0050660">
    <property type="term" value="F:flavin adenine dinucleotide binding"/>
    <property type="evidence" value="ECO:0007669"/>
    <property type="project" value="TreeGrafter"/>
</dbReference>
<dbReference type="RefSeq" id="WP_194447805.1">
    <property type="nucleotide sequence ID" value="NZ_CP063849.1"/>
</dbReference>
<feature type="domain" description="Amine oxidase" evidence="1">
    <location>
        <begin position="19"/>
        <end position="379"/>
    </location>
</feature>
<dbReference type="EMBL" id="CP063849">
    <property type="protein sequence ID" value="QOY86136.1"/>
    <property type="molecule type" value="Genomic_DNA"/>
</dbReference>
<name>A0A7S7SJ54_PALFE</name>
<protein>
    <submittedName>
        <fullName evidence="2">FAD-dependent oxidoreductase</fullName>
    </submittedName>
</protein>
<dbReference type="AlphaFoldDB" id="A0A7S7SJ54"/>
<dbReference type="GO" id="GO:0005829">
    <property type="term" value="C:cytosol"/>
    <property type="evidence" value="ECO:0007669"/>
    <property type="project" value="TreeGrafter"/>
</dbReference>
<evidence type="ECO:0000313" key="2">
    <source>
        <dbReference type="EMBL" id="QOY86136.1"/>
    </source>
</evidence>
<sequence length="467" mass="50762">MSDLSTRRTSVIVLGGGPAGLGAAWQLARRGFAVTVVERGPAVGGNAGSLTVDGQRVDFGSHRLHPSCDPGILSDIRNFLGDDLLDRPRHGRIHLCGRWLHFPLKPADLVLHAPPAFAAGVLRDALWKPTPHGPENFASVLAAGLGPTICHDFYFPYAVKIWGMDPQRLDAEQARRRVSAGSLTKMVRKVLAPSKKGRFYYPRQGFGQISEAYAAAAEQAGAQILLNTSVTGIALQGNSRAAVEVRDAAGERTLEPGLVLSTIPIPQLARMLQPAAPGAILTAGGALRYRAMILIYVTLDTPQFTEYDAHYFPAAHIAITRLSEPKNYGLHGPAATTVLCAELPCDPADPVWQASDTDLQKLVLDALRQAGIPYEGRVLGTTARRLGQAYPVYETGFRRHFDPLDEWVSQLDGILTLGRQGLFAHDNTHHTLAMAYAAAECIDPAGRVDLDRWQQHRRAFEEFVVED</sequence>
<keyword evidence="3" id="KW-1185">Reference proteome</keyword>
<dbReference type="PANTHER" id="PTHR21197">
    <property type="entry name" value="UDP-GALACTOPYRANOSE MUTASE"/>
    <property type="match status" value="1"/>
</dbReference>
<dbReference type="Proteomes" id="UP000593892">
    <property type="component" value="Chromosome"/>
</dbReference>
<dbReference type="KEGG" id="pfer:IRI77_25445"/>
<accession>A0A7S7SJ54</accession>
<dbReference type="GO" id="GO:0016491">
    <property type="term" value="F:oxidoreductase activity"/>
    <property type="evidence" value="ECO:0007669"/>
    <property type="project" value="InterPro"/>
</dbReference>
<reference evidence="2 3" key="1">
    <citation type="submission" date="2020-10" db="EMBL/GenBank/DDBJ databases">
        <title>Complete genome sequence of Paludibaculum fermentans P105T, a facultatively anaerobic acidobacterium capable of dissimilatory Fe(III) reduction.</title>
        <authorList>
            <person name="Dedysh S.N."/>
            <person name="Beletsky A.V."/>
            <person name="Kulichevskaya I.S."/>
            <person name="Mardanov A.V."/>
            <person name="Ravin N.V."/>
        </authorList>
    </citation>
    <scope>NUCLEOTIDE SEQUENCE [LARGE SCALE GENOMIC DNA]</scope>
    <source>
        <strain evidence="2 3">P105</strain>
    </source>
</reference>
<dbReference type="PRINTS" id="PR00419">
    <property type="entry name" value="ADXRDTASE"/>
</dbReference>
<evidence type="ECO:0000313" key="3">
    <source>
        <dbReference type="Proteomes" id="UP000593892"/>
    </source>
</evidence>
<dbReference type="Gene3D" id="3.50.50.60">
    <property type="entry name" value="FAD/NAD(P)-binding domain"/>
    <property type="match status" value="1"/>
</dbReference>
<dbReference type="InterPro" id="IPR002937">
    <property type="entry name" value="Amino_oxidase"/>
</dbReference>
<dbReference type="GO" id="GO:0008767">
    <property type="term" value="F:UDP-galactopyranose mutase activity"/>
    <property type="evidence" value="ECO:0007669"/>
    <property type="project" value="TreeGrafter"/>
</dbReference>
<dbReference type="PANTHER" id="PTHR21197:SF0">
    <property type="entry name" value="UDP-GALACTOPYRANOSE MUTASE"/>
    <property type="match status" value="1"/>
</dbReference>
<dbReference type="Pfam" id="PF01593">
    <property type="entry name" value="Amino_oxidase"/>
    <property type="match status" value="1"/>
</dbReference>
<dbReference type="InterPro" id="IPR036188">
    <property type="entry name" value="FAD/NAD-bd_sf"/>
</dbReference>